<evidence type="ECO:0000256" key="9">
    <source>
        <dbReference type="SAM" id="Coils"/>
    </source>
</evidence>
<dbReference type="InterPro" id="IPR048680">
    <property type="entry name" value="COG4_N"/>
</dbReference>
<evidence type="ECO:0000256" key="5">
    <source>
        <dbReference type="ARBA" id="ARBA00022927"/>
    </source>
</evidence>
<gene>
    <name evidence="11" type="ORF">KFL_000450350</name>
</gene>
<dbReference type="Gene3D" id="1.10.287.1060">
    <property type="entry name" value="ESAT-6-like"/>
    <property type="match status" value="1"/>
</dbReference>
<evidence type="ECO:0000256" key="4">
    <source>
        <dbReference type="ARBA" id="ARBA00022448"/>
    </source>
</evidence>
<evidence type="ECO:0000256" key="6">
    <source>
        <dbReference type="ARBA" id="ARBA00023034"/>
    </source>
</evidence>
<name>A0A1Y1HW59_KLENI</name>
<dbReference type="Gene3D" id="1.20.58.1970">
    <property type="match status" value="1"/>
</dbReference>
<dbReference type="InterPro" id="IPR048682">
    <property type="entry name" value="COG4"/>
</dbReference>
<feature type="coiled-coil region" evidence="9">
    <location>
        <begin position="43"/>
        <end position="77"/>
    </location>
</feature>
<dbReference type="SMART" id="SM00762">
    <property type="entry name" value="Cog4"/>
    <property type="match status" value="1"/>
</dbReference>
<dbReference type="Pfam" id="PF08318">
    <property type="entry name" value="COG4_m"/>
    <property type="match status" value="1"/>
</dbReference>
<reference evidence="11 12" key="1">
    <citation type="journal article" date="2014" name="Nat. Commun.">
        <title>Klebsormidium flaccidum genome reveals primary factors for plant terrestrial adaptation.</title>
        <authorList>
            <person name="Hori K."/>
            <person name="Maruyama F."/>
            <person name="Fujisawa T."/>
            <person name="Togashi T."/>
            <person name="Yamamoto N."/>
            <person name="Seo M."/>
            <person name="Sato S."/>
            <person name="Yamada T."/>
            <person name="Mori H."/>
            <person name="Tajima N."/>
            <person name="Moriyama T."/>
            <person name="Ikeuchi M."/>
            <person name="Watanabe M."/>
            <person name="Wada H."/>
            <person name="Kobayashi K."/>
            <person name="Saito M."/>
            <person name="Masuda T."/>
            <person name="Sasaki-Sekimoto Y."/>
            <person name="Mashiguchi K."/>
            <person name="Awai K."/>
            <person name="Shimojima M."/>
            <person name="Masuda S."/>
            <person name="Iwai M."/>
            <person name="Nobusawa T."/>
            <person name="Narise T."/>
            <person name="Kondo S."/>
            <person name="Saito H."/>
            <person name="Sato R."/>
            <person name="Murakawa M."/>
            <person name="Ihara Y."/>
            <person name="Oshima-Yamada Y."/>
            <person name="Ohtaka K."/>
            <person name="Satoh M."/>
            <person name="Sonobe K."/>
            <person name="Ishii M."/>
            <person name="Ohtani R."/>
            <person name="Kanamori-Sato M."/>
            <person name="Honoki R."/>
            <person name="Miyazaki D."/>
            <person name="Mochizuki H."/>
            <person name="Umetsu J."/>
            <person name="Higashi K."/>
            <person name="Shibata D."/>
            <person name="Kamiya Y."/>
            <person name="Sato N."/>
            <person name="Nakamura Y."/>
            <person name="Tabata S."/>
            <person name="Ida S."/>
            <person name="Kurokawa K."/>
            <person name="Ohta H."/>
        </authorList>
    </citation>
    <scope>NUCLEOTIDE SEQUENCE [LARGE SCALE GENOMIC DNA]</scope>
    <source>
        <strain evidence="11 12">NIES-2285</strain>
    </source>
</reference>
<sequence>MGLPVLTNGVSGHDGQQSMLDKIKGLTDVGAMTRLLHETIAQEREIDKELEVLLGQRQELERKLSSLHKSAEVLELVRADSDQMAASVRSTCSLAEHVSGKVRELDMAQSRVQDAITRINAIVDRTSCIEGVKTALEGEDYEAAAKYVETFLELDGAYHDAAVQENSAETAREQVEQLMQSKQQLEEVIRSKFAQAVESKDHEQVVRFAKLYPPLQLQEEGLRTFTAYLRGQVSASAKESIEALVLAMDRPAVKGAGPDFVGVLTELFKDIALTIEENEELLRTSFGEDAVPYVVRELQDECETRGAQILRQYSEYRKLARHAKDVTAKPSGGVGTAEGVDPREVEVYLEEMLLLTQRSEEYSQFMIAKIREAEAGGAQLSPGEVDAFKTGAFSRAVQELLGYYMTLEEYFMSENVSKAVRIDEFVEDALTTSMVDDVFYILQNCARRAISTGSVQCVCYCLNTANNLLGNEYKEALHRKTREPALAAKLFAGAAAAPKSGAEIATALNNVDVSAEYVQKLRNELDEFCAEMFSAPADREKIKTVLNDLGETAAALKAMAVSSLEGLANSISPRFRPLLDAVNAVGYELTEAQYAENEIHDPWVQSLLVAVEQNVTWLQPLLTTNNYDSLVHLIIEYIVKRIEVIMTQKRFNQLGGLQLDRDARTLVGHFSGMTQRTVRDKFARLTQMATILNLEKVSEILDYWGENSGPMTWRLTPAEVRRVLGLRVDFKPEAIAQLKL</sequence>
<keyword evidence="6" id="KW-0333">Golgi apparatus</keyword>
<dbReference type="STRING" id="105231.A0A1Y1HW59"/>
<keyword evidence="9" id="KW-0175">Coiled coil</keyword>
<evidence type="ECO:0000313" key="12">
    <source>
        <dbReference type="Proteomes" id="UP000054558"/>
    </source>
</evidence>
<protein>
    <recommendedName>
        <fullName evidence="3">Conserved oligomeric Golgi complex subunit 4</fullName>
    </recommendedName>
    <alternativeName>
        <fullName evidence="8">Component of oligomeric Golgi complex 4</fullName>
    </alternativeName>
</protein>
<evidence type="ECO:0000256" key="2">
    <source>
        <dbReference type="ARBA" id="ARBA00009215"/>
    </source>
</evidence>
<feature type="domain" description="COG4 transport protein middle alpha-helical bundle" evidence="10">
    <location>
        <begin position="178"/>
        <end position="482"/>
    </location>
</feature>
<dbReference type="GO" id="GO:0015031">
    <property type="term" value="P:protein transport"/>
    <property type="evidence" value="ECO:0007669"/>
    <property type="project" value="UniProtKB-KW"/>
</dbReference>
<evidence type="ECO:0000256" key="3">
    <source>
        <dbReference type="ARBA" id="ARBA00020975"/>
    </source>
</evidence>
<dbReference type="AlphaFoldDB" id="A0A1Y1HW59"/>
<evidence type="ECO:0000313" key="11">
    <source>
        <dbReference type="EMBL" id="GAQ80078.1"/>
    </source>
</evidence>
<dbReference type="EMBL" id="DF236994">
    <property type="protein sequence ID" value="GAQ80078.1"/>
    <property type="molecule type" value="Genomic_DNA"/>
</dbReference>
<dbReference type="InterPro" id="IPR013167">
    <property type="entry name" value="COG4_M"/>
</dbReference>
<evidence type="ECO:0000256" key="1">
    <source>
        <dbReference type="ARBA" id="ARBA00004395"/>
    </source>
</evidence>
<keyword evidence="7" id="KW-0472">Membrane</keyword>
<evidence type="ECO:0000256" key="7">
    <source>
        <dbReference type="ARBA" id="ARBA00023136"/>
    </source>
</evidence>
<comment type="subcellular location">
    <subcellularLocation>
        <location evidence="1">Golgi apparatus membrane</location>
        <topology evidence="1">Peripheral membrane protein</topology>
    </subcellularLocation>
</comment>
<dbReference type="OMA" id="RASECQQ"/>
<dbReference type="Proteomes" id="UP000054558">
    <property type="component" value="Unassembled WGS sequence"/>
</dbReference>
<keyword evidence="4" id="KW-0813">Transport</keyword>
<dbReference type="OrthoDB" id="47059at2759"/>
<dbReference type="PANTHER" id="PTHR24016">
    <property type="entry name" value="CONSERVED OLIGOMERIC GOLGI COMPLEX SUBUNIT 4"/>
    <property type="match status" value="1"/>
</dbReference>
<proteinExistence type="inferred from homology"/>
<keyword evidence="12" id="KW-1185">Reference proteome</keyword>
<keyword evidence="5" id="KW-0653">Protein transport</keyword>
<dbReference type="Pfam" id="PF20662">
    <property type="entry name" value="COG4_C"/>
    <property type="match status" value="1"/>
</dbReference>
<evidence type="ECO:0000256" key="8">
    <source>
        <dbReference type="ARBA" id="ARBA00031340"/>
    </source>
</evidence>
<organism evidence="11 12">
    <name type="scientific">Klebsormidium nitens</name>
    <name type="common">Green alga</name>
    <name type="synonym">Ulothrix nitens</name>
    <dbReference type="NCBI Taxonomy" id="105231"/>
    <lineage>
        <taxon>Eukaryota</taxon>
        <taxon>Viridiplantae</taxon>
        <taxon>Streptophyta</taxon>
        <taxon>Klebsormidiophyceae</taxon>
        <taxon>Klebsormidiales</taxon>
        <taxon>Klebsormidiaceae</taxon>
        <taxon>Klebsormidium</taxon>
    </lineage>
</organism>
<dbReference type="GO" id="GO:0000139">
    <property type="term" value="C:Golgi membrane"/>
    <property type="evidence" value="ECO:0007669"/>
    <property type="project" value="UniProtKB-SubCell"/>
</dbReference>
<dbReference type="PANTHER" id="PTHR24016:SF0">
    <property type="entry name" value="CONSERVED OLIGOMERIC GOLGI COMPLEX SUBUNIT 4"/>
    <property type="match status" value="1"/>
</dbReference>
<feature type="coiled-coil region" evidence="9">
    <location>
        <begin position="161"/>
        <end position="195"/>
    </location>
</feature>
<comment type="similarity">
    <text evidence="2">Belongs to the COG4 family.</text>
</comment>
<evidence type="ECO:0000259" key="10">
    <source>
        <dbReference type="SMART" id="SM00762"/>
    </source>
</evidence>
<dbReference type="Pfam" id="PF20663">
    <property type="entry name" value="COG4_N"/>
    <property type="match status" value="1"/>
</dbReference>
<accession>A0A1Y1HW59</accession>
<dbReference type="InterPro" id="IPR048684">
    <property type="entry name" value="COG4_C"/>
</dbReference>